<feature type="transmembrane region" description="Helical" evidence="15">
    <location>
        <begin position="257"/>
        <end position="285"/>
    </location>
</feature>
<keyword evidence="12" id="KW-0739">Sodium transport</keyword>
<dbReference type="GO" id="GO:0007271">
    <property type="term" value="P:synaptic transmission, cholinergic"/>
    <property type="evidence" value="ECO:0007669"/>
    <property type="project" value="TreeGrafter"/>
</dbReference>
<sequence length="559" mass="61044">CWNNVTSVCAVVVTKNVGVERGIGFMERSIVGGRDLGVLIGSFTLTATWVGGGYINGTAEAIYIPGHGLAWAQAPIGYALSLFIGGLFFAKPMRLQGYLTMLDPFEKIYNKWIGGMLFIPAVLGELFWSAAILSALGSTLSIIAAIDVKVAVIISAVITVFYTLLGGLYSVVYTDVVQLFFIFTGLWLSIPNAMLHPAVTNIGITAKKEVYQESWIGHIDKVDLFLWFDNFFLLILGGIPWQVYYQRILATSSVSSAKLLSIAAAFGCAIMAIPSILIGAIAASTDWNQTSYGLPDPKNSNQSDMILPIVIHYLCPPTISIFGLGAVSAAVMSSADSCILSASSMFTRNVYQLIIRRQASDNEMKWVMRISICVFGLISTVLALLSNSVYGLWYLSSDFVYVILFPQLVSVLFIKSSNAYGSIVGFFLGLILRISGGEPYLQLDPFVCYPGCYLDESNQQLYIQRFPFKSMAMLVSLLSIIVISHLTNYLFEHGILKPKFDFLNSIVSQQNKETVDNTGMVNQGSFNLSKMVQVESKHSGPSDTNNKASENIESTSVSS</sequence>
<dbReference type="InParanoid" id="A0A4W3J4J3"/>
<evidence type="ECO:0000256" key="4">
    <source>
        <dbReference type="ARBA" id="ARBA00022692"/>
    </source>
</evidence>
<evidence type="ECO:0000256" key="11">
    <source>
        <dbReference type="ARBA" id="ARBA00023180"/>
    </source>
</evidence>
<reference evidence="17" key="2">
    <citation type="journal article" date="2007" name="PLoS Biol.">
        <title>Survey sequencing and comparative analysis of the elephant shark (Callorhinchus milii) genome.</title>
        <authorList>
            <person name="Venkatesh B."/>
            <person name="Kirkness E.F."/>
            <person name="Loh Y.H."/>
            <person name="Halpern A.L."/>
            <person name="Lee A.P."/>
            <person name="Johnson J."/>
            <person name="Dandona N."/>
            <person name="Viswanathan L.D."/>
            <person name="Tay A."/>
            <person name="Venter J.C."/>
            <person name="Strausberg R.L."/>
            <person name="Brenner S."/>
        </authorList>
    </citation>
    <scope>NUCLEOTIDE SEQUENCE [LARGE SCALE GENOMIC DNA]</scope>
</reference>
<feature type="transmembrane region" description="Helical" evidence="15">
    <location>
        <begin position="392"/>
        <end position="414"/>
    </location>
</feature>
<evidence type="ECO:0000313" key="17">
    <source>
        <dbReference type="Proteomes" id="UP000314986"/>
    </source>
</evidence>
<feature type="transmembrane region" description="Helical" evidence="15">
    <location>
        <begin position="142"/>
        <end position="165"/>
    </location>
</feature>
<feature type="transmembrane region" description="Helical" evidence="15">
    <location>
        <begin position="111"/>
        <end position="136"/>
    </location>
</feature>
<evidence type="ECO:0000256" key="13">
    <source>
        <dbReference type="RuleBase" id="RU362091"/>
    </source>
</evidence>
<reference evidence="17" key="3">
    <citation type="journal article" date="2014" name="Nature">
        <title>Elephant shark genome provides unique insights into gnathostome evolution.</title>
        <authorList>
            <consortium name="International Elephant Shark Genome Sequencing Consortium"/>
            <person name="Venkatesh B."/>
            <person name="Lee A.P."/>
            <person name="Ravi V."/>
            <person name="Maurya A.K."/>
            <person name="Lian M.M."/>
            <person name="Swann J.B."/>
            <person name="Ohta Y."/>
            <person name="Flajnik M.F."/>
            <person name="Sutoh Y."/>
            <person name="Kasahara M."/>
            <person name="Hoon S."/>
            <person name="Gangu V."/>
            <person name="Roy S.W."/>
            <person name="Irimia M."/>
            <person name="Korzh V."/>
            <person name="Kondrychyn I."/>
            <person name="Lim Z.W."/>
            <person name="Tay B.H."/>
            <person name="Tohari S."/>
            <person name="Kong K.W."/>
            <person name="Ho S."/>
            <person name="Lorente-Galdos B."/>
            <person name="Quilez J."/>
            <person name="Marques-Bonet T."/>
            <person name="Raney B.J."/>
            <person name="Ingham P.W."/>
            <person name="Tay A."/>
            <person name="Hillier L.W."/>
            <person name="Minx P."/>
            <person name="Boehm T."/>
            <person name="Wilson R.K."/>
            <person name="Brenner S."/>
            <person name="Warren W.C."/>
        </authorList>
    </citation>
    <scope>NUCLEOTIDE SEQUENCE [LARGE SCALE GENOMIC DNA]</scope>
</reference>
<dbReference type="PANTHER" id="PTHR45897:SF2">
    <property type="entry name" value="HIGH AFFINITY CHOLINE TRANSPORTER 1"/>
    <property type="match status" value="1"/>
</dbReference>
<evidence type="ECO:0000256" key="14">
    <source>
        <dbReference type="SAM" id="MobiDB-lite"/>
    </source>
</evidence>
<keyword evidence="17" id="KW-1185">Reference proteome</keyword>
<evidence type="ECO:0000256" key="15">
    <source>
        <dbReference type="SAM" id="Phobius"/>
    </source>
</evidence>
<keyword evidence="4 15" id="KW-0812">Transmembrane</keyword>
<feature type="transmembrane region" description="Helical" evidence="15">
    <location>
        <begin position="471"/>
        <end position="491"/>
    </location>
</feature>
<dbReference type="AlphaFoldDB" id="A0A4W3J4J3"/>
<feature type="transmembrane region" description="Helical" evidence="15">
    <location>
        <begin position="419"/>
        <end position="436"/>
    </location>
</feature>
<evidence type="ECO:0000256" key="7">
    <source>
        <dbReference type="ARBA" id="ARBA00022989"/>
    </source>
</evidence>
<dbReference type="PROSITE" id="PS50283">
    <property type="entry name" value="NA_SOLUT_SYMP_3"/>
    <property type="match status" value="1"/>
</dbReference>
<keyword evidence="3" id="KW-0813">Transport</keyword>
<feature type="transmembrane region" description="Helical" evidence="15">
    <location>
        <begin position="366"/>
        <end position="386"/>
    </location>
</feature>
<feature type="transmembrane region" description="Helical" evidence="15">
    <location>
        <begin position="305"/>
        <end position="331"/>
    </location>
</feature>
<proteinExistence type="inferred from homology"/>
<dbReference type="PANTHER" id="PTHR45897">
    <property type="entry name" value="HIGH-AFFINITY CHOLINE TRANSPORTER 1"/>
    <property type="match status" value="1"/>
</dbReference>
<evidence type="ECO:0000256" key="2">
    <source>
        <dbReference type="ARBA" id="ARBA00006434"/>
    </source>
</evidence>
<comment type="similarity">
    <text evidence="2 13">Belongs to the sodium:solute symporter (SSF) (TC 2.A.21) family.</text>
</comment>
<dbReference type="InterPro" id="IPR052244">
    <property type="entry name" value="Choline_transporter"/>
</dbReference>
<feature type="region of interest" description="Disordered" evidence="14">
    <location>
        <begin position="536"/>
        <end position="559"/>
    </location>
</feature>
<evidence type="ECO:0000256" key="12">
    <source>
        <dbReference type="ARBA" id="ARBA00023201"/>
    </source>
</evidence>
<protein>
    <submittedName>
        <fullName evidence="16">High-affinity choline transporter 1-like</fullName>
    </submittedName>
</protein>
<dbReference type="OMA" id="ASECEMM"/>
<dbReference type="GO" id="GO:0005886">
    <property type="term" value="C:plasma membrane"/>
    <property type="evidence" value="ECO:0007669"/>
    <property type="project" value="TreeGrafter"/>
</dbReference>
<evidence type="ECO:0000256" key="10">
    <source>
        <dbReference type="ARBA" id="ARBA00023136"/>
    </source>
</evidence>
<evidence type="ECO:0000256" key="9">
    <source>
        <dbReference type="ARBA" id="ARBA00023065"/>
    </source>
</evidence>
<dbReference type="GO" id="GO:0030425">
    <property type="term" value="C:dendrite"/>
    <property type="evidence" value="ECO:0007669"/>
    <property type="project" value="TreeGrafter"/>
</dbReference>
<evidence type="ECO:0000256" key="5">
    <source>
        <dbReference type="ARBA" id="ARBA00022847"/>
    </source>
</evidence>
<dbReference type="InterPro" id="IPR038377">
    <property type="entry name" value="Na/Glc_symporter_sf"/>
</dbReference>
<dbReference type="GO" id="GO:0005307">
    <property type="term" value="F:choline:sodium symporter activity"/>
    <property type="evidence" value="ECO:0007669"/>
    <property type="project" value="TreeGrafter"/>
</dbReference>
<reference evidence="17" key="1">
    <citation type="journal article" date="2006" name="Science">
        <title>Ancient noncoding elements conserved in the human genome.</title>
        <authorList>
            <person name="Venkatesh B."/>
            <person name="Kirkness E.F."/>
            <person name="Loh Y.H."/>
            <person name="Halpern A.L."/>
            <person name="Lee A.P."/>
            <person name="Johnson J."/>
            <person name="Dandona N."/>
            <person name="Viswanathan L.D."/>
            <person name="Tay A."/>
            <person name="Venter J.C."/>
            <person name="Strausberg R.L."/>
            <person name="Brenner S."/>
        </authorList>
    </citation>
    <scope>NUCLEOTIDE SEQUENCE [LARGE SCALE GENOMIC DNA]</scope>
</reference>
<organism evidence="16 17">
    <name type="scientific">Callorhinchus milii</name>
    <name type="common">Ghost shark</name>
    <dbReference type="NCBI Taxonomy" id="7868"/>
    <lineage>
        <taxon>Eukaryota</taxon>
        <taxon>Metazoa</taxon>
        <taxon>Chordata</taxon>
        <taxon>Craniata</taxon>
        <taxon>Vertebrata</taxon>
        <taxon>Chondrichthyes</taxon>
        <taxon>Holocephali</taxon>
        <taxon>Chimaeriformes</taxon>
        <taxon>Callorhinchidae</taxon>
        <taxon>Callorhinchus</taxon>
    </lineage>
</organism>
<dbReference type="GO" id="GO:0007274">
    <property type="term" value="P:neuromuscular synaptic transmission"/>
    <property type="evidence" value="ECO:0007669"/>
    <property type="project" value="TreeGrafter"/>
</dbReference>
<feature type="transmembrane region" description="Helical" evidence="15">
    <location>
        <begin position="172"/>
        <end position="190"/>
    </location>
</feature>
<dbReference type="InterPro" id="IPR001734">
    <property type="entry name" value="Na/solute_symporter"/>
</dbReference>
<accession>A0A4W3J4J3</accession>
<dbReference type="GO" id="GO:0008292">
    <property type="term" value="P:acetylcholine biosynthetic process"/>
    <property type="evidence" value="ECO:0007669"/>
    <property type="project" value="TreeGrafter"/>
</dbReference>
<dbReference type="STRING" id="7868.ENSCMIP00000038024"/>
<dbReference type="Gene3D" id="1.20.1730.10">
    <property type="entry name" value="Sodium/glucose cotransporter"/>
    <property type="match status" value="1"/>
</dbReference>
<evidence type="ECO:0000256" key="8">
    <source>
        <dbReference type="ARBA" id="ARBA00023053"/>
    </source>
</evidence>
<feature type="compositionally biased region" description="Polar residues" evidence="14">
    <location>
        <begin position="541"/>
        <end position="559"/>
    </location>
</feature>
<keyword evidence="6" id="KW-0530">Neurotransmitter biosynthesis</keyword>
<feature type="transmembrane region" description="Helical" evidence="15">
    <location>
        <begin position="224"/>
        <end position="245"/>
    </location>
</feature>
<feature type="transmembrane region" description="Helical" evidence="15">
    <location>
        <begin position="36"/>
        <end position="57"/>
    </location>
</feature>
<keyword evidence="11" id="KW-0325">Glycoprotein</keyword>
<name>A0A4W3J4J3_CALMI</name>
<reference evidence="16" key="4">
    <citation type="submission" date="2025-08" db="UniProtKB">
        <authorList>
            <consortium name="Ensembl"/>
        </authorList>
    </citation>
    <scope>IDENTIFICATION</scope>
</reference>
<dbReference type="CDD" id="cd11474">
    <property type="entry name" value="SLC5sbd_CHT"/>
    <property type="match status" value="1"/>
</dbReference>
<dbReference type="Proteomes" id="UP000314986">
    <property type="component" value="Unassembled WGS sequence"/>
</dbReference>
<keyword evidence="5" id="KW-0769">Symport</keyword>
<dbReference type="GO" id="GO:0043204">
    <property type="term" value="C:perikaryon"/>
    <property type="evidence" value="ECO:0007669"/>
    <property type="project" value="TreeGrafter"/>
</dbReference>
<gene>
    <name evidence="16" type="primary">LOC103185773</name>
</gene>
<comment type="subcellular location">
    <subcellularLocation>
        <location evidence="1">Membrane</location>
        <topology evidence="1">Multi-pass membrane protein</topology>
    </subcellularLocation>
</comment>
<dbReference type="Ensembl" id="ENSCMIT00000038573.1">
    <property type="protein sequence ID" value="ENSCMIP00000038024.1"/>
    <property type="gene ID" value="ENSCMIG00000015986.1"/>
</dbReference>
<dbReference type="GO" id="GO:0045202">
    <property type="term" value="C:synapse"/>
    <property type="evidence" value="ECO:0007669"/>
    <property type="project" value="TreeGrafter"/>
</dbReference>
<keyword evidence="8" id="KW-0915">Sodium</keyword>
<evidence type="ECO:0000256" key="6">
    <source>
        <dbReference type="ARBA" id="ARBA00022979"/>
    </source>
</evidence>
<keyword evidence="9" id="KW-0406">Ion transport</keyword>
<dbReference type="GO" id="GO:0030424">
    <property type="term" value="C:axon"/>
    <property type="evidence" value="ECO:0007669"/>
    <property type="project" value="TreeGrafter"/>
</dbReference>
<dbReference type="FunFam" id="1.20.1730.10:FF:000008">
    <property type="entry name" value="High affinity choline transporter 1"/>
    <property type="match status" value="1"/>
</dbReference>
<feature type="transmembrane region" description="Helical" evidence="15">
    <location>
        <begin position="69"/>
        <end position="90"/>
    </location>
</feature>
<keyword evidence="10 15" id="KW-0472">Membrane</keyword>
<evidence type="ECO:0000256" key="3">
    <source>
        <dbReference type="ARBA" id="ARBA00022448"/>
    </source>
</evidence>
<dbReference type="Pfam" id="PF00474">
    <property type="entry name" value="SSF"/>
    <property type="match status" value="1"/>
</dbReference>
<keyword evidence="7 15" id="KW-1133">Transmembrane helix</keyword>
<dbReference type="GeneTree" id="ENSGT00690000101915"/>
<reference evidence="16" key="5">
    <citation type="submission" date="2025-09" db="UniProtKB">
        <authorList>
            <consortium name="Ensembl"/>
        </authorList>
    </citation>
    <scope>IDENTIFICATION</scope>
</reference>
<evidence type="ECO:0000256" key="1">
    <source>
        <dbReference type="ARBA" id="ARBA00004141"/>
    </source>
</evidence>
<evidence type="ECO:0000313" key="16">
    <source>
        <dbReference type="Ensembl" id="ENSCMIP00000038024.1"/>
    </source>
</evidence>